<keyword evidence="3" id="KW-1185">Reference proteome</keyword>
<evidence type="ECO:0000256" key="1">
    <source>
        <dbReference type="SAM" id="SignalP"/>
    </source>
</evidence>
<dbReference type="AlphaFoldDB" id="A0A1H2AQU0"/>
<reference evidence="2 3" key="1">
    <citation type="submission" date="2016-10" db="EMBL/GenBank/DDBJ databases">
        <authorList>
            <person name="de Groot N.N."/>
        </authorList>
    </citation>
    <scope>NUCLEOTIDE SEQUENCE [LARGE SCALE GENOMIC DNA]</scope>
    <source>
        <strain evidence="2 3">MP1X4</strain>
    </source>
</reference>
<feature type="signal peptide" evidence="1">
    <location>
        <begin position="1"/>
        <end position="23"/>
    </location>
</feature>
<dbReference type="Proteomes" id="UP000199679">
    <property type="component" value="Chromosome I"/>
</dbReference>
<organism evidence="2 3">
    <name type="scientific">Mucilaginibacter mallensis</name>
    <dbReference type="NCBI Taxonomy" id="652787"/>
    <lineage>
        <taxon>Bacteria</taxon>
        <taxon>Pseudomonadati</taxon>
        <taxon>Bacteroidota</taxon>
        <taxon>Sphingobacteriia</taxon>
        <taxon>Sphingobacteriales</taxon>
        <taxon>Sphingobacteriaceae</taxon>
        <taxon>Mucilaginibacter</taxon>
    </lineage>
</organism>
<proteinExistence type="predicted"/>
<dbReference type="STRING" id="652787.SAMN05216490_3662"/>
<gene>
    <name evidence="2" type="ORF">SAMN05216490_3662</name>
</gene>
<accession>A0A1H2AQU0</accession>
<dbReference type="EMBL" id="LT629740">
    <property type="protein sequence ID" value="SDT48284.1"/>
    <property type="molecule type" value="Genomic_DNA"/>
</dbReference>
<protein>
    <recommendedName>
        <fullName evidence="4">Outer membrane protein beta-barrel domain-containing protein</fullName>
    </recommendedName>
</protein>
<feature type="chain" id="PRO_5009269095" description="Outer membrane protein beta-barrel domain-containing protein" evidence="1">
    <location>
        <begin position="24"/>
        <end position="171"/>
    </location>
</feature>
<keyword evidence="1" id="KW-0732">Signal</keyword>
<evidence type="ECO:0000313" key="2">
    <source>
        <dbReference type="EMBL" id="SDT48284.1"/>
    </source>
</evidence>
<evidence type="ECO:0008006" key="4">
    <source>
        <dbReference type="Google" id="ProtNLM"/>
    </source>
</evidence>
<evidence type="ECO:0000313" key="3">
    <source>
        <dbReference type="Proteomes" id="UP000199679"/>
    </source>
</evidence>
<name>A0A1H2AQU0_MUCMA</name>
<dbReference type="RefSeq" id="WP_232009326.1">
    <property type="nucleotide sequence ID" value="NZ_LT629740.1"/>
</dbReference>
<sequence>MKKLVLSLAVLVSFLLITTRSQAQNQDASNYTIAAGLKFGGYEDGISGKYFATDNVSYEGILGFRSHHGVVITGLYEINQEAFNVPELKFYYGFGAHIGAVGKGDYQRFNGDDEYYSSNHILLGADGVIGLEYVIPNSPIAVSLDLNPRIELASGPFFDIAPGLGIKYAFK</sequence>